<evidence type="ECO:0000313" key="2">
    <source>
        <dbReference type="Proteomes" id="UP000270094"/>
    </source>
</evidence>
<dbReference type="EMBL" id="UYYB01095602">
    <property type="protein sequence ID" value="VDM75625.1"/>
    <property type="molecule type" value="Genomic_DNA"/>
</dbReference>
<keyword evidence="2" id="KW-1185">Reference proteome</keyword>
<protein>
    <recommendedName>
        <fullName evidence="3">Saposin B-type domain-containing protein</fullName>
    </recommendedName>
</protein>
<gene>
    <name evidence="1" type="ORF">SVUK_LOCUS10623</name>
</gene>
<sequence length="109" mass="12440">MHTDLQDAVKLCKMVIKHEMWMKKCVMLMKDILGAVYKQLRQFEPKPELCAHLRLCDSCELNVTSSLMDIAARSPDADPVVLIGQLSQMQATLTQFATMEVNNRDMRTP</sequence>
<evidence type="ECO:0000313" key="1">
    <source>
        <dbReference type="EMBL" id="VDM75625.1"/>
    </source>
</evidence>
<organism evidence="1 2">
    <name type="scientific">Strongylus vulgaris</name>
    <name type="common">Blood worm</name>
    <dbReference type="NCBI Taxonomy" id="40348"/>
    <lineage>
        <taxon>Eukaryota</taxon>
        <taxon>Metazoa</taxon>
        <taxon>Ecdysozoa</taxon>
        <taxon>Nematoda</taxon>
        <taxon>Chromadorea</taxon>
        <taxon>Rhabditida</taxon>
        <taxon>Rhabditina</taxon>
        <taxon>Rhabditomorpha</taxon>
        <taxon>Strongyloidea</taxon>
        <taxon>Strongylidae</taxon>
        <taxon>Strongylus</taxon>
    </lineage>
</organism>
<dbReference type="OrthoDB" id="5866135at2759"/>
<proteinExistence type="predicted"/>
<accession>A0A3P7KYU5</accession>
<reference evidence="1 2" key="1">
    <citation type="submission" date="2018-11" db="EMBL/GenBank/DDBJ databases">
        <authorList>
            <consortium name="Pathogen Informatics"/>
        </authorList>
    </citation>
    <scope>NUCLEOTIDE SEQUENCE [LARGE SCALE GENOMIC DNA]</scope>
</reference>
<name>A0A3P7KYU5_STRVU</name>
<dbReference type="AlphaFoldDB" id="A0A3P7KYU5"/>
<dbReference type="Proteomes" id="UP000270094">
    <property type="component" value="Unassembled WGS sequence"/>
</dbReference>
<evidence type="ECO:0008006" key="3">
    <source>
        <dbReference type="Google" id="ProtNLM"/>
    </source>
</evidence>